<reference evidence="2" key="2">
    <citation type="submission" date="2023-01" db="EMBL/GenBank/DDBJ databases">
        <authorList>
            <person name="Sun Q."/>
            <person name="Evtushenko L."/>
        </authorList>
    </citation>
    <scope>NUCLEOTIDE SEQUENCE</scope>
    <source>
        <strain evidence="2">VKM Ac-1321</strain>
    </source>
</reference>
<dbReference type="Gene3D" id="3.90.1200.10">
    <property type="match status" value="1"/>
</dbReference>
<dbReference type="Proteomes" id="UP001143480">
    <property type="component" value="Unassembled WGS sequence"/>
</dbReference>
<gene>
    <name evidence="2" type="ORF">GCM10017581_076040</name>
</gene>
<dbReference type="InterPro" id="IPR002575">
    <property type="entry name" value="Aminoglycoside_PTrfase"/>
</dbReference>
<dbReference type="SUPFAM" id="SSF56112">
    <property type="entry name" value="Protein kinase-like (PK-like)"/>
    <property type="match status" value="1"/>
</dbReference>
<evidence type="ECO:0000259" key="1">
    <source>
        <dbReference type="Pfam" id="PF01636"/>
    </source>
</evidence>
<accession>A0A9W6KSS6</accession>
<dbReference type="AlphaFoldDB" id="A0A9W6KSS6"/>
<dbReference type="RefSeq" id="WP_261960841.1">
    <property type="nucleotide sequence ID" value="NZ_BAAAXA010000001.1"/>
</dbReference>
<comment type="caution">
    <text evidence="2">The sequence shown here is derived from an EMBL/GenBank/DDBJ whole genome shotgun (WGS) entry which is preliminary data.</text>
</comment>
<keyword evidence="3" id="KW-1185">Reference proteome</keyword>
<evidence type="ECO:0000313" key="2">
    <source>
        <dbReference type="EMBL" id="GLL05856.1"/>
    </source>
</evidence>
<proteinExistence type="predicted"/>
<sequence>MAAPAAEVMRTALRRSWQCNPGPCMPQGRDTWQVEINGGQFVGKWVPMHRRSGFEAGLSAAEHVDAFGVGAGAPVRAADGALTVAESDGVVALMHLVPGRALQAADPLDRQWWGDTLGTAHRTLRRFTHPHLAKFDPASLLPSGPHIAIEPWLGPALRETVAAVRRVMVTDQLTYGVLHNDPQAAHFRLDPATGAVGLVGWAGAGTGPLLADLAAAVLAAGGPDAADGLVDAYLRASRVPRDECEAALPALLCLHAALAAADAVERIHADGRRLEDQAALTRLAALYGQLAAAL</sequence>
<reference evidence="2" key="1">
    <citation type="journal article" date="2014" name="Int. J. Syst. Evol. Microbiol.">
        <title>Complete genome sequence of Corynebacterium casei LMG S-19264T (=DSM 44701T), isolated from a smear-ripened cheese.</title>
        <authorList>
            <consortium name="US DOE Joint Genome Institute (JGI-PGF)"/>
            <person name="Walter F."/>
            <person name="Albersmeier A."/>
            <person name="Kalinowski J."/>
            <person name="Ruckert C."/>
        </authorList>
    </citation>
    <scope>NUCLEOTIDE SEQUENCE</scope>
    <source>
        <strain evidence="2">VKM Ac-1321</strain>
    </source>
</reference>
<protein>
    <recommendedName>
        <fullName evidence="1">Aminoglycoside phosphotransferase domain-containing protein</fullName>
    </recommendedName>
</protein>
<organism evidence="2 3">
    <name type="scientific">Dactylosporangium matsuzakiense</name>
    <dbReference type="NCBI Taxonomy" id="53360"/>
    <lineage>
        <taxon>Bacteria</taxon>
        <taxon>Bacillati</taxon>
        <taxon>Actinomycetota</taxon>
        <taxon>Actinomycetes</taxon>
        <taxon>Micromonosporales</taxon>
        <taxon>Micromonosporaceae</taxon>
        <taxon>Dactylosporangium</taxon>
    </lineage>
</organism>
<name>A0A9W6KSS6_9ACTN</name>
<evidence type="ECO:0000313" key="3">
    <source>
        <dbReference type="Proteomes" id="UP001143480"/>
    </source>
</evidence>
<dbReference type="Pfam" id="PF01636">
    <property type="entry name" value="APH"/>
    <property type="match status" value="1"/>
</dbReference>
<dbReference type="InterPro" id="IPR011009">
    <property type="entry name" value="Kinase-like_dom_sf"/>
</dbReference>
<dbReference type="EMBL" id="BSFP01000064">
    <property type="protein sequence ID" value="GLL05856.1"/>
    <property type="molecule type" value="Genomic_DNA"/>
</dbReference>
<feature type="domain" description="Aminoglycoside phosphotransferase" evidence="1">
    <location>
        <begin position="31"/>
        <end position="238"/>
    </location>
</feature>